<sequence length="121" mass="13554">MRLTQGRLIAISLVILALVGFVFLRGPTPHIAIKAETLQSAGPINITNTMMTSWIVVILILAIVYVGTRRRDLVPRGFQNMFEAALEAFYNLIVSVAGEEKEHGFVMEEAEIFFFVLVSNW</sequence>
<comment type="caution">
    <text evidence="2">The sequence shown here is derived from an EMBL/GenBank/DDBJ whole genome shotgun (WGS) entry which is preliminary data.</text>
</comment>
<dbReference type="InterPro" id="IPR045082">
    <property type="entry name" value="ATP_syn_F0_a_bact/chloroplast"/>
</dbReference>
<dbReference type="GO" id="GO:0045259">
    <property type="term" value="C:proton-transporting ATP synthase complex"/>
    <property type="evidence" value="ECO:0007669"/>
    <property type="project" value="InterPro"/>
</dbReference>
<dbReference type="Pfam" id="PF00119">
    <property type="entry name" value="ATP-synt_A"/>
    <property type="match status" value="1"/>
</dbReference>
<protein>
    <recommendedName>
        <fullName evidence="3">F0F1 ATP synthase subunit A</fullName>
    </recommendedName>
</protein>
<reference evidence="2" key="1">
    <citation type="journal article" date="2015" name="Nature">
        <title>Complex archaea that bridge the gap between prokaryotes and eukaryotes.</title>
        <authorList>
            <person name="Spang A."/>
            <person name="Saw J.H."/>
            <person name="Jorgensen S.L."/>
            <person name="Zaremba-Niedzwiedzka K."/>
            <person name="Martijn J."/>
            <person name="Lind A.E."/>
            <person name="van Eijk R."/>
            <person name="Schleper C."/>
            <person name="Guy L."/>
            <person name="Ettema T.J."/>
        </authorList>
    </citation>
    <scope>NUCLEOTIDE SEQUENCE</scope>
</reference>
<feature type="non-terminal residue" evidence="2">
    <location>
        <position position="121"/>
    </location>
</feature>
<feature type="transmembrane region" description="Helical" evidence="1">
    <location>
        <begin position="7"/>
        <end position="26"/>
    </location>
</feature>
<dbReference type="GO" id="GO:0042777">
    <property type="term" value="P:proton motive force-driven plasma membrane ATP synthesis"/>
    <property type="evidence" value="ECO:0007669"/>
    <property type="project" value="TreeGrafter"/>
</dbReference>
<dbReference type="GO" id="GO:0046933">
    <property type="term" value="F:proton-transporting ATP synthase activity, rotational mechanism"/>
    <property type="evidence" value="ECO:0007669"/>
    <property type="project" value="TreeGrafter"/>
</dbReference>
<dbReference type="PANTHER" id="PTHR42823:SF3">
    <property type="entry name" value="ATP SYNTHASE SUBUNIT A, CHLOROPLASTIC"/>
    <property type="match status" value="1"/>
</dbReference>
<dbReference type="AlphaFoldDB" id="A0A0F9BCV6"/>
<dbReference type="GO" id="GO:0005886">
    <property type="term" value="C:plasma membrane"/>
    <property type="evidence" value="ECO:0007669"/>
    <property type="project" value="TreeGrafter"/>
</dbReference>
<proteinExistence type="predicted"/>
<keyword evidence="1" id="KW-0472">Membrane</keyword>
<evidence type="ECO:0000256" key="1">
    <source>
        <dbReference type="SAM" id="Phobius"/>
    </source>
</evidence>
<name>A0A0F9BCV6_9ZZZZ</name>
<evidence type="ECO:0008006" key="3">
    <source>
        <dbReference type="Google" id="ProtNLM"/>
    </source>
</evidence>
<gene>
    <name evidence="2" type="ORF">LCGC14_2462630</name>
</gene>
<feature type="transmembrane region" description="Helical" evidence="1">
    <location>
        <begin position="46"/>
        <end position="66"/>
    </location>
</feature>
<dbReference type="EMBL" id="LAZR01038376">
    <property type="protein sequence ID" value="KKL19724.1"/>
    <property type="molecule type" value="Genomic_DNA"/>
</dbReference>
<dbReference type="InterPro" id="IPR000568">
    <property type="entry name" value="ATP_synth_F0_asu"/>
</dbReference>
<accession>A0A0F9BCV6</accession>
<dbReference type="PANTHER" id="PTHR42823">
    <property type="entry name" value="ATP SYNTHASE SUBUNIT A, CHLOROPLASTIC"/>
    <property type="match status" value="1"/>
</dbReference>
<organism evidence="2">
    <name type="scientific">marine sediment metagenome</name>
    <dbReference type="NCBI Taxonomy" id="412755"/>
    <lineage>
        <taxon>unclassified sequences</taxon>
        <taxon>metagenomes</taxon>
        <taxon>ecological metagenomes</taxon>
    </lineage>
</organism>
<evidence type="ECO:0000313" key="2">
    <source>
        <dbReference type="EMBL" id="KKL19724.1"/>
    </source>
</evidence>
<keyword evidence="1" id="KW-0812">Transmembrane</keyword>
<keyword evidence="1" id="KW-1133">Transmembrane helix</keyword>